<dbReference type="InterPro" id="IPR040521">
    <property type="entry name" value="KDZ"/>
</dbReference>
<dbReference type="Proteomes" id="UP000001072">
    <property type="component" value="Unassembled WGS sequence"/>
</dbReference>
<feature type="region of interest" description="Disordered" evidence="1">
    <location>
        <begin position="294"/>
        <end position="327"/>
    </location>
</feature>
<dbReference type="KEGG" id="mlr:MELLADRAFT_96308"/>
<dbReference type="VEuPathDB" id="FungiDB:MELLADRAFT_96308"/>
<dbReference type="InParanoid" id="F4REB4"/>
<dbReference type="PANTHER" id="PTHR33096">
    <property type="entry name" value="CXC2 DOMAIN-CONTAINING PROTEIN"/>
    <property type="match status" value="1"/>
</dbReference>
<feature type="region of interest" description="Disordered" evidence="1">
    <location>
        <begin position="1"/>
        <end position="33"/>
    </location>
</feature>
<dbReference type="PANTHER" id="PTHR33096:SF1">
    <property type="entry name" value="CXC1-LIKE CYSTEINE CLUSTER ASSOCIATED WITH KDZ TRANSPOSASES DOMAIN-CONTAINING PROTEIN"/>
    <property type="match status" value="1"/>
</dbReference>
<sequence>MGQNRKQLCSNESNEKESTKRTRVTKADKEAEEAEFAKQVEAGKRFFAGRPIHPLNDNDDNDVNLNKTNLIHDNFDNDLNLDEHDHELQYGDFMPFGGLRRPDHIVRIEEFISQHRGYRYARAREDLRQNWEAIKNKMTAAYLQSQTITLNWTTKACYLNDQPRTAFSIPLVQAYHSVWETSVPPSSSFINGNRRDLTQPFSNATHLYSRIIVLSNSILQYGLELTTIDQWAARCSRCFGPSKDEVKVSDEEPDVIVCMDGNFQHQHNILASKDNSEEAQYPAIFMRPSEIAKQETTTALPRPAAPATDEDDPCGEAHKTANDTRGKSTWDQCDDTGLFAMSCRHDVPLLLANIYQSGEKVAVLYDIGCVLDKHITKQNKLPEYQRRLMLGTSVFHVYVHTWGCQLSYNPRFLEFWGLSDGEGLERLWSDLTPLIARLRTSTQLHRLQQIAARCTRGAKLLIDTNPDTFIHPSFSETSGHLKEVTTSECRKRSRFDKRSSWEGCCACKISCIRLVAFQLRDEHTGLELQAFDRLARFQDLATQITELRSKVGLSDTLTSLSAAGQDCFLKVWYAKTEVWSRFLSLRAEQRPLDPENRVGGSSRLGTHEKERIMLAIQKQTRTMKSTLGNYNMLAPLARVQRGQEEVRRLGWEIRRAMRWLTHEHQRLWNILTYLRDSDDNDAALESLSNGSRIDVVKGMVHTAFVKISMLTIHWDQNAMEVIMRTPSQLGDLELMTLWKSQCNRIDNLRASDCASTTDGDFVNLFGPLRVDDRLEQPLANINPPLLDDLSDIEEADWENLLDEGMLLNMMKNVALEN</sequence>
<feature type="compositionally biased region" description="Polar residues" evidence="1">
    <location>
        <begin position="1"/>
        <end position="12"/>
    </location>
</feature>
<protein>
    <recommendedName>
        <fullName evidence="4">CxC1-like cysteine cluster associated with KDZ transposases domain-containing protein</fullName>
    </recommendedName>
</protein>
<dbReference type="OrthoDB" id="3364670at2759"/>
<organism evidence="3">
    <name type="scientific">Melampsora larici-populina (strain 98AG31 / pathotype 3-4-7)</name>
    <name type="common">Poplar leaf rust fungus</name>
    <dbReference type="NCBI Taxonomy" id="747676"/>
    <lineage>
        <taxon>Eukaryota</taxon>
        <taxon>Fungi</taxon>
        <taxon>Dikarya</taxon>
        <taxon>Basidiomycota</taxon>
        <taxon>Pucciniomycotina</taxon>
        <taxon>Pucciniomycetes</taxon>
        <taxon>Pucciniales</taxon>
        <taxon>Melampsoraceae</taxon>
        <taxon>Melampsora</taxon>
    </lineage>
</organism>
<gene>
    <name evidence="2" type="ORF">MELLADRAFT_96308</name>
</gene>
<accession>F4REB4</accession>
<proteinExistence type="predicted"/>
<feature type="compositionally biased region" description="Basic and acidic residues" evidence="1">
    <location>
        <begin position="13"/>
        <end position="33"/>
    </location>
</feature>
<evidence type="ECO:0000313" key="2">
    <source>
        <dbReference type="EMBL" id="EGG09298.1"/>
    </source>
</evidence>
<dbReference type="HOGENOM" id="CLU_011407_2_0_1"/>
<dbReference type="RefSeq" id="XP_007407658.1">
    <property type="nucleotide sequence ID" value="XM_007407596.1"/>
</dbReference>
<dbReference type="EMBL" id="GL883098">
    <property type="protein sequence ID" value="EGG09298.1"/>
    <property type="molecule type" value="Genomic_DNA"/>
</dbReference>
<reference evidence="3" key="1">
    <citation type="journal article" date="2011" name="Proc. Natl. Acad. Sci. U.S.A.">
        <title>Obligate biotrophy features unraveled by the genomic analysis of rust fungi.</title>
        <authorList>
            <person name="Duplessis S."/>
            <person name="Cuomo C.A."/>
            <person name="Lin Y.-C."/>
            <person name="Aerts A."/>
            <person name="Tisserant E."/>
            <person name="Veneault-Fourrey C."/>
            <person name="Joly D.L."/>
            <person name="Hacquard S."/>
            <person name="Amselem J."/>
            <person name="Cantarel B.L."/>
            <person name="Chiu R."/>
            <person name="Coutinho P.M."/>
            <person name="Feau N."/>
            <person name="Field M."/>
            <person name="Frey P."/>
            <person name="Gelhaye E."/>
            <person name="Goldberg J."/>
            <person name="Grabherr M.G."/>
            <person name="Kodira C.D."/>
            <person name="Kohler A."/>
            <person name="Kuees U."/>
            <person name="Lindquist E.A."/>
            <person name="Lucas S.M."/>
            <person name="Mago R."/>
            <person name="Mauceli E."/>
            <person name="Morin E."/>
            <person name="Murat C."/>
            <person name="Pangilinan J.L."/>
            <person name="Park R."/>
            <person name="Pearson M."/>
            <person name="Quesneville H."/>
            <person name="Rouhier N."/>
            <person name="Sakthikumar S."/>
            <person name="Salamov A.A."/>
            <person name="Schmutz J."/>
            <person name="Selles B."/>
            <person name="Shapiro H."/>
            <person name="Tanguay P."/>
            <person name="Tuskan G.A."/>
            <person name="Henrissat B."/>
            <person name="Van de Peer Y."/>
            <person name="Rouze P."/>
            <person name="Ellis J.G."/>
            <person name="Dodds P.N."/>
            <person name="Schein J.E."/>
            <person name="Zhong S."/>
            <person name="Hamelin R.C."/>
            <person name="Grigoriev I.V."/>
            <person name="Szabo L.J."/>
            <person name="Martin F."/>
        </authorList>
    </citation>
    <scope>NUCLEOTIDE SEQUENCE [LARGE SCALE GENOMIC DNA]</scope>
    <source>
        <strain evidence="3">98AG31 / pathotype 3-4-7</strain>
    </source>
</reference>
<evidence type="ECO:0008006" key="4">
    <source>
        <dbReference type="Google" id="ProtNLM"/>
    </source>
</evidence>
<dbReference type="GeneID" id="18937559"/>
<keyword evidence="3" id="KW-1185">Reference proteome</keyword>
<name>F4REB4_MELLP</name>
<feature type="compositionally biased region" description="Basic and acidic residues" evidence="1">
    <location>
        <begin position="315"/>
        <end position="327"/>
    </location>
</feature>
<dbReference type="AlphaFoldDB" id="F4REB4"/>
<evidence type="ECO:0000256" key="1">
    <source>
        <dbReference type="SAM" id="MobiDB-lite"/>
    </source>
</evidence>
<dbReference type="Pfam" id="PF18758">
    <property type="entry name" value="KDZ"/>
    <property type="match status" value="1"/>
</dbReference>
<evidence type="ECO:0000313" key="3">
    <source>
        <dbReference type="Proteomes" id="UP000001072"/>
    </source>
</evidence>
<feature type="compositionally biased region" description="Low complexity" evidence="1">
    <location>
        <begin position="296"/>
        <end position="307"/>
    </location>
</feature>